<keyword evidence="2" id="KW-0882">Thioester bond</keyword>
<dbReference type="GO" id="GO:0005615">
    <property type="term" value="C:extracellular space"/>
    <property type="evidence" value="ECO:0007669"/>
    <property type="project" value="InterPro"/>
</dbReference>
<feature type="region of interest" description="Disordered" evidence="3">
    <location>
        <begin position="320"/>
        <end position="352"/>
    </location>
</feature>
<name>A0A224YTU5_9ACAR</name>
<dbReference type="Pfam" id="PF01759">
    <property type="entry name" value="NTR"/>
    <property type="match status" value="1"/>
</dbReference>
<dbReference type="PANTHER" id="PTHR11412">
    <property type="entry name" value="MACROGLOBULIN / COMPLEMENT"/>
    <property type="match status" value="1"/>
</dbReference>
<dbReference type="SMART" id="SM01361">
    <property type="entry name" value="A2M_recep"/>
    <property type="match status" value="1"/>
</dbReference>
<reference evidence="5" key="1">
    <citation type="journal article" date="2017" name="Parasit. Vectors">
        <title>Sialotranscriptomics of Rhipicephalus zambeziensis reveals intricate expression profiles of secretory proteins and suggests tight temporal transcriptional regulation during blood-feeding.</title>
        <authorList>
            <person name="de Castro M.H."/>
            <person name="de Klerk D."/>
            <person name="Pienaar R."/>
            <person name="Rees D.J.G."/>
            <person name="Mans B.J."/>
        </authorList>
    </citation>
    <scope>NUCLEOTIDE SEQUENCE</scope>
    <source>
        <tissue evidence="5">Salivary glands</tissue>
    </source>
</reference>
<feature type="compositionally biased region" description="Polar residues" evidence="3">
    <location>
        <begin position="342"/>
        <end position="352"/>
    </location>
</feature>
<dbReference type="InterPro" id="IPR036595">
    <property type="entry name" value="A-macroglobulin_rcpt-bd_sf"/>
</dbReference>
<dbReference type="PANTHER" id="PTHR11412:SF136">
    <property type="entry name" value="CD109 ANTIGEN"/>
    <property type="match status" value="1"/>
</dbReference>
<dbReference type="SUPFAM" id="SSF50242">
    <property type="entry name" value="TIMP-like"/>
    <property type="match status" value="1"/>
</dbReference>
<evidence type="ECO:0000256" key="3">
    <source>
        <dbReference type="SAM" id="MobiDB-lite"/>
    </source>
</evidence>
<dbReference type="Gene3D" id="1.50.10.20">
    <property type="match status" value="1"/>
</dbReference>
<dbReference type="Gene3D" id="2.60.40.690">
    <property type="entry name" value="Alpha-macroglobulin, receptor-binding domain"/>
    <property type="match status" value="2"/>
</dbReference>
<dbReference type="SUPFAM" id="SSF49410">
    <property type="entry name" value="Alpha-macroglobulin receptor domain"/>
    <property type="match status" value="1"/>
</dbReference>
<dbReference type="Gene3D" id="2.60.120.1540">
    <property type="match status" value="1"/>
</dbReference>
<evidence type="ECO:0000256" key="1">
    <source>
        <dbReference type="ARBA" id="ARBA00022729"/>
    </source>
</evidence>
<organism evidence="5">
    <name type="scientific">Rhipicephalus zambeziensis</name>
    <dbReference type="NCBI Taxonomy" id="60191"/>
    <lineage>
        <taxon>Eukaryota</taxon>
        <taxon>Metazoa</taxon>
        <taxon>Ecdysozoa</taxon>
        <taxon>Arthropoda</taxon>
        <taxon>Chelicerata</taxon>
        <taxon>Arachnida</taxon>
        <taxon>Acari</taxon>
        <taxon>Parasitiformes</taxon>
        <taxon>Ixodida</taxon>
        <taxon>Ixodoidea</taxon>
        <taxon>Ixodidae</taxon>
        <taxon>Rhipicephalinae</taxon>
        <taxon>Rhipicephalus</taxon>
        <taxon>Rhipicephalus</taxon>
    </lineage>
</organism>
<feature type="domain" description="Alpha-macroglobulin receptor-binding" evidence="4">
    <location>
        <begin position="376"/>
        <end position="465"/>
    </location>
</feature>
<dbReference type="EMBL" id="GFPF01006865">
    <property type="protein sequence ID" value="MAA18011.1"/>
    <property type="molecule type" value="Transcribed_RNA"/>
</dbReference>
<dbReference type="Gene3D" id="2.40.50.120">
    <property type="match status" value="1"/>
</dbReference>
<dbReference type="Pfam" id="PF07678">
    <property type="entry name" value="TED_complement"/>
    <property type="match status" value="1"/>
</dbReference>
<dbReference type="InterPro" id="IPR008930">
    <property type="entry name" value="Terpenoid_cyclase/PrenylTrfase"/>
</dbReference>
<dbReference type="InterPro" id="IPR008993">
    <property type="entry name" value="TIMP-like_OB-fold"/>
</dbReference>
<evidence type="ECO:0000259" key="4">
    <source>
        <dbReference type="SMART" id="SM01361"/>
    </source>
</evidence>
<sequence length="647" mass="72578">MLWLSAGQKLDGSFVEKKPIMHKTMLGGVRGAVPMTAFVLLTFNECMRPPSGVAYDKYDIYSTDSKRTYFQILARSAEMAVNYLREHAFESDEPYVAALVAYALSQSNSSEKYAALSALKDRLIHDPMLSTRSTGTEPSALVVEGTAYALLTLLAHNEVETAKTIVNWLNTHRSASGSFASTQDTVVALQALTEFALKSREPNVDLTCNVTLSSQRNFQRSLRLKRDNAAILQQLDIRDVTGKMFVKASGTGSGLLSVKLKYNVLVPPELLCKFNVTVRADIRNTRENIARSVELPPDLLKDLLGEFRRRRSITSWLQNDSRSRDYSPASPFFPDESGRLNGGNSDTAAASVQATPQSKLTYDIEVCSRYIGVEDSNMAVIEVGLFSGFEPIKEDLEKARNDSDLLAKYEMTEKNVILYFDKIPWESPTCVKFRIERQHVVYNVQSAVVKVYDYYNPMHSCTQFYGPGSTSPLLKLVCDGNQCQCAAAQCPRKEPFLEVERAGTTLKKRHKLLEFVCQQHDFAWIGEVSSNDVINGYRHITFRVDTVIKEGLESSASVMTGKKLFVARELCSTADLIEGERYFMFGRDSEPFEKDGQTIMKYNLDKDVRVVRAFNTNDSSMSVRDRKLNSVLQWLTPGFQRQGGCHA</sequence>
<dbReference type="Pfam" id="PF07677">
    <property type="entry name" value="A2M_recep"/>
    <property type="match status" value="1"/>
</dbReference>
<dbReference type="AlphaFoldDB" id="A0A224YTU5"/>
<dbReference type="InterPro" id="IPR009048">
    <property type="entry name" value="A-macroglobulin_rcpt-bd"/>
</dbReference>
<protein>
    <submittedName>
        <fullName evidence="5">Complement component 3</fullName>
    </submittedName>
</protein>
<accession>A0A224YTU5</accession>
<dbReference type="InterPro" id="IPR050473">
    <property type="entry name" value="A2M/Complement_sys"/>
</dbReference>
<dbReference type="SUPFAM" id="SSF48239">
    <property type="entry name" value="Terpenoid cyclases/Protein prenyltransferases"/>
    <property type="match status" value="1"/>
</dbReference>
<evidence type="ECO:0000256" key="2">
    <source>
        <dbReference type="ARBA" id="ARBA00022966"/>
    </source>
</evidence>
<keyword evidence="1" id="KW-0732">Signal</keyword>
<evidence type="ECO:0000313" key="5">
    <source>
        <dbReference type="EMBL" id="MAA18011.1"/>
    </source>
</evidence>
<dbReference type="InterPro" id="IPR018933">
    <property type="entry name" value="Netrin_module_non-TIMP"/>
</dbReference>
<proteinExistence type="predicted"/>
<dbReference type="InterPro" id="IPR011626">
    <property type="entry name" value="Alpha-macroglobulin_TED"/>
</dbReference>